<reference evidence="2" key="1">
    <citation type="submission" date="2020-02" db="EMBL/GenBank/DDBJ databases">
        <authorList>
            <person name="Meier V. D."/>
        </authorList>
    </citation>
    <scope>NUCLEOTIDE SEQUENCE</scope>
    <source>
        <strain evidence="2">AVDCRST_MAG09</strain>
    </source>
</reference>
<dbReference type="EMBL" id="CADCVZ010000006">
    <property type="protein sequence ID" value="CAA9492857.1"/>
    <property type="molecule type" value="Genomic_DNA"/>
</dbReference>
<feature type="non-terminal residue" evidence="2">
    <location>
        <position position="1"/>
    </location>
</feature>
<feature type="non-terminal residue" evidence="2">
    <location>
        <position position="268"/>
    </location>
</feature>
<gene>
    <name evidence="2" type="ORF">AVDCRST_MAG09-234</name>
</gene>
<dbReference type="AlphaFoldDB" id="A0A6J4S8X3"/>
<evidence type="ECO:0000313" key="2">
    <source>
        <dbReference type="EMBL" id="CAA9492857.1"/>
    </source>
</evidence>
<accession>A0A6J4S8X3</accession>
<name>A0A6J4S8X3_9SPHN</name>
<sequence length="268" mass="29123">DLRGGHRFPAGRRGELLRVAAGTVAAGARPGRTGRSLAPGRKRLRLCHVLYGAAGVDRGDLPGLCHARPDLAGLHRRCHFHHFRPDPLRDLSPCRDRGRPDPLYRPRTADLPGRNRGACGGFGRPGRGAQQRHPAGRGVRRQLPAVRPRRDGRPAHLPVGHRAVLGAGGQLRLRLSRPGALQRPVQPDRPDPAAPELLPVGCLLHRQRAAGLSARRAELEPVAARGGDRARRHAAALPVAGRVGQLCPVVDRRHADDRRRAQPHEARL</sequence>
<evidence type="ECO:0000256" key="1">
    <source>
        <dbReference type="SAM" id="MobiDB-lite"/>
    </source>
</evidence>
<feature type="region of interest" description="Disordered" evidence="1">
    <location>
        <begin position="93"/>
        <end position="116"/>
    </location>
</feature>
<organism evidence="2">
    <name type="scientific">uncultured Sphingomonas sp</name>
    <dbReference type="NCBI Taxonomy" id="158754"/>
    <lineage>
        <taxon>Bacteria</taxon>
        <taxon>Pseudomonadati</taxon>
        <taxon>Pseudomonadota</taxon>
        <taxon>Alphaproteobacteria</taxon>
        <taxon>Sphingomonadales</taxon>
        <taxon>Sphingomonadaceae</taxon>
        <taxon>Sphingomonas</taxon>
        <taxon>environmental samples</taxon>
    </lineage>
</organism>
<protein>
    <submittedName>
        <fullName evidence="2">Uncharacterized protein</fullName>
    </submittedName>
</protein>
<feature type="compositionally biased region" description="Basic and acidic residues" evidence="1">
    <location>
        <begin position="93"/>
        <end position="108"/>
    </location>
</feature>
<proteinExistence type="predicted"/>